<dbReference type="InterPro" id="IPR036188">
    <property type="entry name" value="FAD/NAD-bd_sf"/>
</dbReference>
<reference evidence="9" key="2">
    <citation type="submission" date="2015-01" db="EMBL/GenBank/DDBJ databases">
        <title>Evolutionary Origins and Diversification of the Mycorrhizal Mutualists.</title>
        <authorList>
            <consortium name="DOE Joint Genome Institute"/>
            <consortium name="Mycorrhizal Genomics Consortium"/>
            <person name="Kohler A."/>
            <person name="Kuo A."/>
            <person name="Nagy L.G."/>
            <person name="Floudas D."/>
            <person name="Copeland A."/>
            <person name="Barry K.W."/>
            <person name="Cichocki N."/>
            <person name="Veneault-Fourrey C."/>
            <person name="LaButti K."/>
            <person name="Lindquist E.A."/>
            <person name="Lipzen A."/>
            <person name="Lundell T."/>
            <person name="Morin E."/>
            <person name="Murat C."/>
            <person name="Riley R."/>
            <person name="Ohm R."/>
            <person name="Sun H."/>
            <person name="Tunlid A."/>
            <person name="Henrissat B."/>
            <person name="Grigoriev I.V."/>
            <person name="Hibbett D.S."/>
            <person name="Martin F."/>
        </authorList>
    </citation>
    <scope>NUCLEOTIDE SEQUENCE [LARGE SCALE GENOMIC DNA]</scope>
    <source>
        <strain evidence="9">F 1598</strain>
    </source>
</reference>
<dbReference type="InParanoid" id="A0A0C3FTB6"/>
<dbReference type="PANTHER" id="PTHR13789">
    <property type="entry name" value="MONOOXYGENASE"/>
    <property type="match status" value="1"/>
</dbReference>
<feature type="domain" description="FAD-binding" evidence="7">
    <location>
        <begin position="13"/>
        <end position="367"/>
    </location>
</feature>
<dbReference type="GO" id="GO:0071949">
    <property type="term" value="F:FAD binding"/>
    <property type="evidence" value="ECO:0007669"/>
    <property type="project" value="InterPro"/>
</dbReference>
<evidence type="ECO:0000256" key="6">
    <source>
        <dbReference type="ARBA" id="ARBA00023033"/>
    </source>
</evidence>
<dbReference type="PRINTS" id="PR00420">
    <property type="entry name" value="RNGMNOXGNASE"/>
</dbReference>
<name>A0A0C3FTB6_PILCF</name>
<dbReference type="SUPFAM" id="SSF51905">
    <property type="entry name" value="FAD/NAD(P)-binding domain"/>
    <property type="match status" value="1"/>
</dbReference>
<dbReference type="AlphaFoldDB" id="A0A0C3FTB6"/>
<evidence type="ECO:0000313" key="8">
    <source>
        <dbReference type="EMBL" id="KIM83004.1"/>
    </source>
</evidence>
<keyword evidence="6" id="KW-0503">Monooxygenase</keyword>
<dbReference type="HOGENOM" id="CLU_009665_19_3_1"/>
<evidence type="ECO:0000256" key="1">
    <source>
        <dbReference type="ARBA" id="ARBA00001974"/>
    </source>
</evidence>
<dbReference type="GO" id="GO:0004497">
    <property type="term" value="F:monooxygenase activity"/>
    <property type="evidence" value="ECO:0007669"/>
    <property type="project" value="UniProtKB-KW"/>
</dbReference>
<dbReference type="Pfam" id="PF01494">
    <property type="entry name" value="FAD_binding_3"/>
    <property type="match status" value="1"/>
</dbReference>
<comment type="cofactor">
    <cofactor evidence="1">
        <name>FAD</name>
        <dbReference type="ChEBI" id="CHEBI:57692"/>
    </cofactor>
</comment>
<dbReference type="PROSITE" id="PS51257">
    <property type="entry name" value="PROKAR_LIPOPROTEIN"/>
    <property type="match status" value="1"/>
</dbReference>
<proteinExistence type="inferred from homology"/>
<evidence type="ECO:0000256" key="4">
    <source>
        <dbReference type="ARBA" id="ARBA00022827"/>
    </source>
</evidence>
<protein>
    <recommendedName>
        <fullName evidence="7">FAD-binding domain-containing protein</fullName>
    </recommendedName>
</protein>
<dbReference type="Proteomes" id="UP000054166">
    <property type="component" value="Unassembled WGS sequence"/>
</dbReference>
<dbReference type="InterPro" id="IPR002938">
    <property type="entry name" value="FAD-bd"/>
</dbReference>
<evidence type="ECO:0000256" key="5">
    <source>
        <dbReference type="ARBA" id="ARBA00023002"/>
    </source>
</evidence>
<organism evidence="8 9">
    <name type="scientific">Piloderma croceum (strain F 1598)</name>
    <dbReference type="NCBI Taxonomy" id="765440"/>
    <lineage>
        <taxon>Eukaryota</taxon>
        <taxon>Fungi</taxon>
        <taxon>Dikarya</taxon>
        <taxon>Basidiomycota</taxon>
        <taxon>Agaricomycotina</taxon>
        <taxon>Agaricomycetes</taxon>
        <taxon>Agaricomycetidae</taxon>
        <taxon>Atheliales</taxon>
        <taxon>Atheliaceae</taxon>
        <taxon>Piloderma</taxon>
    </lineage>
</organism>
<keyword evidence="5" id="KW-0560">Oxidoreductase</keyword>
<keyword evidence="4" id="KW-0274">FAD</keyword>
<dbReference type="STRING" id="765440.A0A0C3FTB6"/>
<comment type="similarity">
    <text evidence="2">Belongs to the paxM FAD-dependent monooxygenase family.</text>
</comment>
<dbReference type="EMBL" id="KN832992">
    <property type="protein sequence ID" value="KIM83004.1"/>
    <property type="molecule type" value="Genomic_DNA"/>
</dbReference>
<dbReference type="PANTHER" id="PTHR13789:SF315">
    <property type="entry name" value="FAD-DEPENDENT MONOOXYGENASE MDPD"/>
    <property type="match status" value="1"/>
</dbReference>
<evidence type="ECO:0000313" key="9">
    <source>
        <dbReference type="Proteomes" id="UP000054166"/>
    </source>
</evidence>
<accession>A0A0C3FTB6</accession>
<evidence type="ECO:0000259" key="7">
    <source>
        <dbReference type="Pfam" id="PF01494"/>
    </source>
</evidence>
<dbReference type="Gene3D" id="3.50.50.60">
    <property type="entry name" value="FAD/NAD(P)-binding domain"/>
    <property type="match status" value="1"/>
</dbReference>
<keyword evidence="3" id="KW-0285">Flavoprotein</keyword>
<gene>
    <name evidence="8" type="ORF">PILCRDRAFT_7443</name>
</gene>
<evidence type="ECO:0000256" key="3">
    <source>
        <dbReference type="ARBA" id="ARBA00022630"/>
    </source>
</evidence>
<sequence>MSVSSRPALLKLDFLIIGGGIAGLACAYELSRCGHRVRVLEKSSGLGQRAGGIRVPPNLTKILLEWGLQDELENLANRVLASTFYSMETGEAIGYLEWKEAVIQETGADYLLMAYDDLHRLLYRLATSTGTKVTYDACVTKVSVDHSAQTSCAFLANGEVITADIIIGADGYKSIVRDAVSKRNNNGKPSGMSVLTATIPVETMKADPELYALATTPEWPVWMGDSCSVLGYQLVSIQVSSADFFIDDKLRPGNVEEGWDIVESMHSSDMSLCEPRIRRMLSLIPDALRTKYVERDPMEEWADESGRLVLIGEAAHPLLPCSMHGPSLAVEDAVVFGTLFSHLRSHRHIPVLIEAYQDLRLPRCKTVSEGELNNGRLVWLPPGEARDQRDAYMKASRASGSDHWDEGQLRKQWEEVAGVFGYCARDAAEDWWVNWGALRERSESINPLEFKYDMATDMVIAPSKTVE</sequence>
<reference evidence="8 9" key="1">
    <citation type="submission" date="2014-04" db="EMBL/GenBank/DDBJ databases">
        <authorList>
            <consortium name="DOE Joint Genome Institute"/>
            <person name="Kuo A."/>
            <person name="Tarkka M."/>
            <person name="Buscot F."/>
            <person name="Kohler A."/>
            <person name="Nagy L.G."/>
            <person name="Floudas D."/>
            <person name="Copeland A."/>
            <person name="Barry K.W."/>
            <person name="Cichocki N."/>
            <person name="Veneault-Fourrey C."/>
            <person name="LaButti K."/>
            <person name="Lindquist E.A."/>
            <person name="Lipzen A."/>
            <person name="Lundell T."/>
            <person name="Morin E."/>
            <person name="Murat C."/>
            <person name="Sun H."/>
            <person name="Tunlid A."/>
            <person name="Henrissat B."/>
            <person name="Grigoriev I.V."/>
            <person name="Hibbett D.S."/>
            <person name="Martin F."/>
            <person name="Nordberg H.P."/>
            <person name="Cantor M.N."/>
            <person name="Hua S.X."/>
        </authorList>
    </citation>
    <scope>NUCLEOTIDE SEQUENCE [LARGE SCALE GENOMIC DNA]</scope>
    <source>
        <strain evidence="8 9">F 1598</strain>
    </source>
</reference>
<dbReference type="InterPro" id="IPR050493">
    <property type="entry name" value="FAD-dep_Monooxygenase_BioMet"/>
</dbReference>
<dbReference type="OrthoDB" id="1878542at2759"/>
<keyword evidence="9" id="KW-1185">Reference proteome</keyword>
<evidence type="ECO:0000256" key="2">
    <source>
        <dbReference type="ARBA" id="ARBA00007992"/>
    </source>
</evidence>